<dbReference type="InterPro" id="IPR001264">
    <property type="entry name" value="Glyco_trans_51"/>
</dbReference>
<dbReference type="PANTHER" id="PTHR32282:SF24">
    <property type="entry name" value="GLYCOSYL TRANSFERASE FAMILY 51 DOMAIN-CONTAINING PROTEIN"/>
    <property type="match status" value="1"/>
</dbReference>
<keyword evidence="3" id="KW-0645">Protease</keyword>
<dbReference type="InterPro" id="IPR023346">
    <property type="entry name" value="Lysozyme-like_dom_sf"/>
</dbReference>
<evidence type="ECO:0000313" key="12">
    <source>
        <dbReference type="EMBL" id="QTP55302.1"/>
    </source>
</evidence>
<evidence type="ECO:0000256" key="9">
    <source>
        <dbReference type="SAM" id="MobiDB-lite"/>
    </source>
</evidence>
<proteinExistence type="predicted"/>
<sequence>MGARRSSSRRDSSTVAWLDNGESLEKRSPFIQEPKLAPAPQEAPSHRYLYLVLGILLLLFGVSLATLLVAEAKTSHFQAQEFSRYAATLRYTLEQGSSSRIQFPEHGPFDQRLGYTQLPALEARLLSRGYEITEQAHFSHALLDYTRRGFFPPYTEKTQAGLTIEECRGDTLYHFRHPQRQYASFDTIPAVVLQTLLFIENRELLDESTPYANPAVDWPRFTKAALSQVGRALDLPGQAAGGSTLATQLEKYRHSPQGRTYSSREKLRQMVSASVRSYQHGPQTLTARQDVALDYLNTVPLSAAPGYGEVHGIGDGLWAWFGTDFDTFNRLLTTDDGGGHAQQGLALRQVVALMIAQRRPSWYLNGGRQALEELTDSYLRLLRQEGVMSDALARAALEQRLTFRDDSVTPFNLRIEPDKGIQVARQRLGSMLGMSLYDLDRLDLSARTTLDASLQRDVTAYLHRLADPEYAGEIGLLGERLLSPGRTQDVRYSFTLFERSEDGFLVRVQTDNTDQPFDINQGSKLELGSTAKLRVLATYLEVIAELHQRHGSKSPEMLRAVETDRQDVLSRWVLDRLIETPGLTLDELLAMAMERRYSASPAEAFFTGGGRHTFSNFRREDNGRNPTLTEAMRESLNLPFIRLMRDLVRYSTHLNEHRTQLLEDDSDPRRLEYLRLFADREGQTFLQRFWRKYRQQTSDERLVTFLEGLNASAPRLAAVHRYLFPEAGREEFAAFLGVWLADAARPSEREIDTLYERYSPGNYSLTDQGYVARVHPLELWLLGYLLDYPDASFAEAAAASADERQEVYGWLFRTRHRSARDVRIRTMLEVEAFLDIHERWQRLGYPFDHLVPSLATAVGSSGDRPAALAELMGIILNDGVRQPTLRIDELHFAADTPYETRFLPAPDRAQRVMAPEVAAVLRETLSQVVEGGTARRLHGSFTLEDGTPLVLGGKTGTGNNRIETVGRGGQVTSSRARNRTATFVFYLGENHFGTLTAYVAGSASDDFRFTSALPVQVLKGMEPILRPHLEPGTGSCPPIPRDEYHFADDGEADPTPDDAGGDSSSSPDLALR</sequence>
<feature type="compositionally biased region" description="Low complexity" evidence="9">
    <location>
        <begin position="1061"/>
        <end position="1072"/>
    </location>
</feature>
<comment type="pathway">
    <text evidence="1">Cell wall biogenesis; peptidoglycan biosynthesis.</text>
</comment>
<reference evidence="12 13" key="1">
    <citation type="journal article" date="2021" name="Front. Microbiol.">
        <title>Aerobic Denitrification and Heterotrophic Sulfur Oxidation in the Genus Halomonas Revealed by Six Novel Species Characterizations and Genome-Based Analysis.</title>
        <authorList>
            <person name="Wang L."/>
            <person name="Shao Z."/>
        </authorList>
    </citation>
    <scope>NUCLEOTIDE SEQUENCE [LARGE SCALE GENOMIC DNA]</scope>
    <source>
        <strain evidence="12 13">MCCC 1A11059</strain>
    </source>
</reference>
<evidence type="ECO:0000256" key="8">
    <source>
        <dbReference type="ARBA" id="ARBA00049902"/>
    </source>
</evidence>
<comment type="catalytic activity">
    <reaction evidence="8">
        <text>[GlcNAc-(1-&gt;4)-Mur2Ac(oyl-L-Ala-gamma-D-Glu-L-Lys-D-Ala-D-Ala)](n)-di-trans,octa-cis-undecaprenyl diphosphate + beta-D-GlcNAc-(1-&gt;4)-Mur2Ac(oyl-L-Ala-gamma-D-Glu-L-Lys-D-Ala-D-Ala)-di-trans,octa-cis-undecaprenyl diphosphate = [GlcNAc-(1-&gt;4)-Mur2Ac(oyl-L-Ala-gamma-D-Glu-L-Lys-D-Ala-D-Ala)](n+1)-di-trans,octa-cis-undecaprenyl diphosphate + di-trans,octa-cis-undecaprenyl diphosphate + H(+)</text>
        <dbReference type="Rhea" id="RHEA:23708"/>
        <dbReference type="Rhea" id="RHEA-COMP:9602"/>
        <dbReference type="Rhea" id="RHEA-COMP:9603"/>
        <dbReference type="ChEBI" id="CHEBI:15378"/>
        <dbReference type="ChEBI" id="CHEBI:58405"/>
        <dbReference type="ChEBI" id="CHEBI:60033"/>
        <dbReference type="ChEBI" id="CHEBI:78435"/>
        <dbReference type="EC" id="2.4.99.28"/>
    </reaction>
</comment>
<evidence type="ECO:0000256" key="2">
    <source>
        <dbReference type="ARBA" id="ARBA00022645"/>
    </source>
</evidence>
<feature type="region of interest" description="Disordered" evidence="9">
    <location>
        <begin position="1"/>
        <end position="20"/>
    </location>
</feature>
<dbReference type="EC" id="2.4.99.28" evidence="7"/>
<dbReference type="Gene3D" id="3.40.710.10">
    <property type="entry name" value="DD-peptidase/beta-lactamase superfamily"/>
    <property type="match status" value="1"/>
</dbReference>
<dbReference type="SUPFAM" id="SSF53955">
    <property type="entry name" value="Lysozyme-like"/>
    <property type="match status" value="1"/>
</dbReference>
<keyword evidence="13" id="KW-1185">Reference proteome</keyword>
<evidence type="ECO:0000256" key="4">
    <source>
        <dbReference type="ARBA" id="ARBA00022676"/>
    </source>
</evidence>
<evidence type="ECO:0000256" key="6">
    <source>
        <dbReference type="ARBA" id="ARBA00023268"/>
    </source>
</evidence>
<keyword evidence="5" id="KW-0808">Transferase</keyword>
<keyword evidence="10" id="KW-0812">Transmembrane</keyword>
<dbReference type="InterPro" id="IPR012338">
    <property type="entry name" value="Beta-lactam/transpept-like"/>
</dbReference>
<dbReference type="Proteomes" id="UP000671868">
    <property type="component" value="Chromosome"/>
</dbReference>
<evidence type="ECO:0000256" key="5">
    <source>
        <dbReference type="ARBA" id="ARBA00022679"/>
    </source>
</evidence>
<name>A0ABX7W6U9_9GAMM</name>
<evidence type="ECO:0000256" key="3">
    <source>
        <dbReference type="ARBA" id="ARBA00022670"/>
    </source>
</evidence>
<organism evidence="12 13">
    <name type="scientific">Billgrantia sulfidoxydans</name>
    <dbReference type="NCBI Taxonomy" id="2733484"/>
    <lineage>
        <taxon>Bacteria</taxon>
        <taxon>Pseudomonadati</taxon>
        <taxon>Pseudomonadota</taxon>
        <taxon>Gammaproteobacteria</taxon>
        <taxon>Oceanospirillales</taxon>
        <taxon>Halomonadaceae</taxon>
        <taxon>Billgrantia</taxon>
    </lineage>
</organism>
<keyword evidence="6" id="KW-0511">Multifunctional enzyme</keyword>
<gene>
    <name evidence="12" type="ORF">HNO51_11785</name>
</gene>
<dbReference type="RefSeq" id="WP_242597107.1">
    <property type="nucleotide sequence ID" value="NZ_CP053381.1"/>
</dbReference>
<keyword evidence="2" id="KW-0121">Carboxypeptidase</keyword>
<dbReference type="Gene3D" id="1.10.3810.10">
    <property type="entry name" value="Biosynthetic peptidoglycan transglycosylase-like"/>
    <property type="match status" value="1"/>
</dbReference>
<evidence type="ECO:0000313" key="13">
    <source>
        <dbReference type="Proteomes" id="UP000671868"/>
    </source>
</evidence>
<evidence type="ECO:0000256" key="1">
    <source>
        <dbReference type="ARBA" id="ARBA00004752"/>
    </source>
</evidence>
<protein>
    <recommendedName>
        <fullName evidence="7">peptidoglycan glycosyltransferase</fullName>
        <ecNumber evidence="7">2.4.99.28</ecNumber>
    </recommendedName>
</protein>
<keyword evidence="10" id="KW-0472">Membrane</keyword>
<keyword evidence="10" id="KW-1133">Transmembrane helix</keyword>
<evidence type="ECO:0000259" key="11">
    <source>
        <dbReference type="Pfam" id="PF00912"/>
    </source>
</evidence>
<feature type="domain" description="Glycosyl transferase family 51" evidence="11">
    <location>
        <begin position="170"/>
        <end position="363"/>
    </location>
</feature>
<dbReference type="PANTHER" id="PTHR32282">
    <property type="entry name" value="BINDING PROTEIN TRANSPEPTIDASE, PUTATIVE-RELATED"/>
    <property type="match status" value="1"/>
</dbReference>
<feature type="compositionally biased region" description="Acidic residues" evidence="9">
    <location>
        <begin position="1049"/>
        <end position="1060"/>
    </location>
</feature>
<dbReference type="EMBL" id="CP053381">
    <property type="protein sequence ID" value="QTP55302.1"/>
    <property type="molecule type" value="Genomic_DNA"/>
</dbReference>
<dbReference type="InterPro" id="IPR036950">
    <property type="entry name" value="PBP_transglycosylase"/>
</dbReference>
<accession>A0ABX7W6U9</accession>
<feature type="region of interest" description="Disordered" evidence="9">
    <location>
        <begin position="1026"/>
        <end position="1072"/>
    </location>
</feature>
<evidence type="ECO:0000256" key="7">
    <source>
        <dbReference type="ARBA" id="ARBA00044770"/>
    </source>
</evidence>
<evidence type="ECO:0000256" key="10">
    <source>
        <dbReference type="SAM" id="Phobius"/>
    </source>
</evidence>
<keyword evidence="3" id="KW-0378">Hydrolase</keyword>
<dbReference type="InterPro" id="IPR050396">
    <property type="entry name" value="Glycosyltr_51/Transpeptidase"/>
</dbReference>
<dbReference type="Pfam" id="PF00912">
    <property type="entry name" value="Transgly"/>
    <property type="match status" value="1"/>
</dbReference>
<feature type="transmembrane region" description="Helical" evidence="10">
    <location>
        <begin position="48"/>
        <end position="70"/>
    </location>
</feature>
<keyword evidence="4" id="KW-0328">Glycosyltransferase</keyword>
<dbReference type="SUPFAM" id="SSF56601">
    <property type="entry name" value="beta-lactamase/transpeptidase-like"/>
    <property type="match status" value="1"/>
</dbReference>